<dbReference type="STRING" id="685588.A0A067S7T6"/>
<proteinExistence type="predicted"/>
<reference evidence="2" key="1">
    <citation type="journal article" date="2014" name="Proc. Natl. Acad. Sci. U.S.A.">
        <title>Extensive sampling of basidiomycete genomes demonstrates inadequacy of the white-rot/brown-rot paradigm for wood decay fungi.</title>
        <authorList>
            <person name="Riley R."/>
            <person name="Salamov A.A."/>
            <person name="Brown D.W."/>
            <person name="Nagy L.G."/>
            <person name="Floudas D."/>
            <person name="Held B.W."/>
            <person name="Levasseur A."/>
            <person name="Lombard V."/>
            <person name="Morin E."/>
            <person name="Otillar R."/>
            <person name="Lindquist E.A."/>
            <person name="Sun H."/>
            <person name="LaButti K.M."/>
            <person name="Schmutz J."/>
            <person name="Jabbour D."/>
            <person name="Luo H."/>
            <person name="Baker S.E."/>
            <person name="Pisabarro A.G."/>
            <person name="Walton J.D."/>
            <person name="Blanchette R.A."/>
            <person name="Henrissat B."/>
            <person name="Martin F."/>
            <person name="Cullen D."/>
            <person name="Hibbett D.S."/>
            <person name="Grigoriev I.V."/>
        </authorList>
    </citation>
    <scope>NUCLEOTIDE SEQUENCE [LARGE SCALE GENOMIC DNA]</scope>
    <source>
        <strain evidence="2">CBS 339.88</strain>
    </source>
</reference>
<dbReference type="AlphaFoldDB" id="A0A067S7T6"/>
<accession>A0A067S7T6</accession>
<organism evidence="1 2">
    <name type="scientific">Galerina marginata (strain CBS 339.88)</name>
    <dbReference type="NCBI Taxonomy" id="685588"/>
    <lineage>
        <taxon>Eukaryota</taxon>
        <taxon>Fungi</taxon>
        <taxon>Dikarya</taxon>
        <taxon>Basidiomycota</taxon>
        <taxon>Agaricomycotina</taxon>
        <taxon>Agaricomycetes</taxon>
        <taxon>Agaricomycetidae</taxon>
        <taxon>Agaricales</taxon>
        <taxon>Agaricineae</taxon>
        <taxon>Strophariaceae</taxon>
        <taxon>Galerina</taxon>
    </lineage>
</organism>
<gene>
    <name evidence="1" type="ORF">GALMADRAFT_148251</name>
</gene>
<dbReference type="HOGENOM" id="CLU_077311_0_0_1"/>
<evidence type="ECO:0000313" key="1">
    <source>
        <dbReference type="EMBL" id="KDR65972.1"/>
    </source>
</evidence>
<keyword evidence="2" id="KW-1185">Reference proteome</keyword>
<dbReference type="OrthoDB" id="3026189at2759"/>
<sequence length="304" mass="34669">MPVQPPGEFYVDAYGQTRSSATGDLKLVAYSRPNSARYVGTDALVIAEIQKSLNYAVPGLSYGLVGEDERGYDKPTGLIVTSPNMDWIPDLRKDSGEVLARTNGFFFMAKSCRHPQWYFMATHYLPFVLQPPPDDKISRHEHGLAWYTLTQRDFVFEEGSATNDLGRIRSELADSFVALRKELADKIKALVNEARYPTTQYDELLYCKTGMHYASVTLTFAPQTYKNTLLNVTSFQRYYLEALACYNYLTVWKKRELDLDPDKPYPVDKSVMSAITQIPMSPFIFVIWVFQSGWSGPRISSHWT</sequence>
<dbReference type="Proteomes" id="UP000027222">
    <property type="component" value="Unassembled WGS sequence"/>
</dbReference>
<protein>
    <submittedName>
        <fullName evidence="1">Uncharacterized protein</fullName>
    </submittedName>
</protein>
<evidence type="ECO:0000313" key="2">
    <source>
        <dbReference type="Proteomes" id="UP000027222"/>
    </source>
</evidence>
<dbReference type="EMBL" id="KL142429">
    <property type="protein sequence ID" value="KDR65972.1"/>
    <property type="molecule type" value="Genomic_DNA"/>
</dbReference>
<name>A0A067S7T6_GALM3</name>